<proteinExistence type="predicted"/>
<dbReference type="Gene3D" id="3.10.330.20">
    <property type="match status" value="1"/>
</dbReference>
<organism evidence="12 13">
    <name type="scientific">Rhynchosporium agropyri</name>
    <dbReference type="NCBI Taxonomy" id="914238"/>
    <lineage>
        <taxon>Eukaryota</taxon>
        <taxon>Fungi</taxon>
        <taxon>Dikarya</taxon>
        <taxon>Ascomycota</taxon>
        <taxon>Pezizomycotina</taxon>
        <taxon>Leotiomycetes</taxon>
        <taxon>Helotiales</taxon>
        <taxon>Ploettnerulaceae</taxon>
        <taxon>Rhynchosporium</taxon>
    </lineage>
</organism>
<dbReference type="InterPro" id="IPR049470">
    <property type="entry name" value="TRM61_C"/>
</dbReference>
<feature type="region of interest" description="Disordered" evidence="10">
    <location>
        <begin position="74"/>
        <end position="116"/>
    </location>
</feature>
<keyword evidence="6" id="KW-0949">S-adenosyl-L-methionine</keyword>
<keyword evidence="4" id="KW-0489">Methyltransferase</keyword>
<keyword evidence="8" id="KW-0539">Nucleus</keyword>
<dbReference type="SUPFAM" id="SSF53335">
    <property type="entry name" value="S-adenosyl-L-methionine-dependent methyltransferases"/>
    <property type="match status" value="1"/>
</dbReference>
<dbReference type="OrthoDB" id="1925287at2759"/>
<evidence type="ECO:0000256" key="9">
    <source>
        <dbReference type="ARBA" id="ARBA00033309"/>
    </source>
</evidence>
<name>A0A1E1L7F9_9HELO</name>
<dbReference type="InterPro" id="IPR014816">
    <property type="entry name" value="tRNA_MeTrfase_Gcd14"/>
</dbReference>
<dbReference type="GO" id="GO:0030488">
    <property type="term" value="P:tRNA methylation"/>
    <property type="evidence" value="ECO:0007669"/>
    <property type="project" value="InterPro"/>
</dbReference>
<feature type="compositionally biased region" description="Basic and acidic residues" evidence="10">
    <location>
        <begin position="75"/>
        <end position="98"/>
    </location>
</feature>
<dbReference type="GO" id="GO:0160107">
    <property type="term" value="F:tRNA (adenine(58)-N1)-methyltransferase activity"/>
    <property type="evidence" value="ECO:0007669"/>
    <property type="project" value="UniProtKB-EC"/>
</dbReference>
<evidence type="ECO:0000256" key="4">
    <source>
        <dbReference type="ARBA" id="ARBA00022603"/>
    </source>
</evidence>
<evidence type="ECO:0000259" key="11">
    <source>
        <dbReference type="Pfam" id="PF08704"/>
    </source>
</evidence>
<dbReference type="EC" id="2.1.1.220" evidence="2"/>
<evidence type="ECO:0000256" key="3">
    <source>
        <dbReference type="ARBA" id="ARBA00015963"/>
    </source>
</evidence>
<dbReference type="AlphaFoldDB" id="A0A1E1L7F9"/>
<keyword evidence="7" id="KW-0819">tRNA processing</keyword>
<evidence type="ECO:0000256" key="2">
    <source>
        <dbReference type="ARBA" id="ARBA00012796"/>
    </source>
</evidence>
<reference evidence="13" key="1">
    <citation type="submission" date="2016-03" db="EMBL/GenBank/DDBJ databases">
        <authorList>
            <person name="Guldener U."/>
        </authorList>
    </citation>
    <scope>NUCLEOTIDE SEQUENCE [LARGE SCALE GENOMIC DNA]</scope>
    <source>
        <strain evidence="13">04CH-RAC-A.6.1</strain>
    </source>
</reference>
<feature type="region of interest" description="Disordered" evidence="10">
    <location>
        <begin position="458"/>
        <end position="511"/>
    </location>
</feature>
<dbReference type="Gene3D" id="3.40.50.150">
    <property type="entry name" value="Vaccinia Virus protein VP39"/>
    <property type="match status" value="1"/>
</dbReference>
<dbReference type="InterPro" id="IPR029063">
    <property type="entry name" value="SAM-dependent_MTases_sf"/>
</dbReference>
<gene>
    <name evidence="12" type="ORF">RAG0_12161</name>
</gene>
<dbReference type="EMBL" id="FJUX01000085">
    <property type="protein sequence ID" value="CZT06460.1"/>
    <property type="molecule type" value="Genomic_DNA"/>
</dbReference>
<evidence type="ECO:0000256" key="8">
    <source>
        <dbReference type="ARBA" id="ARBA00023242"/>
    </source>
</evidence>
<dbReference type="Pfam" id="PF08704">
    <property type="entry name" value="GCD14"/>
    <property type="match status" value="1"/>
</dbReference>
<dbReference type="GO" id="GO:0005634">
    <property type="term" value="C:nucleus"/>
    <property type="evidence" value="ECO:0007669"/>
    <property type="project" value="UniProtKB-SubCell"/>
</dbReference>
<dbReference type="Proteomes" id="UP000178912">
    <property type="component" value="Unassembled WGS sequence"/>
</dbReference>
<keyword evidence="13" id="KW-1185">Reference proteome</keyword>
<dbReference type="PROSITE" id="PS51620">
    <property type="entry name" value="SAM_TRM61"/>
    <property type="match status" value="1"/>
</dbReference>
<protein>
    <recommendedName>
        <fullName evidence="3">tRNA (adenine(58)-N(1))-methyltransferase catalytic subunit TRM61</fullName>
        <ecNumber evidence="2">2.1.1.220</ecNumber>
    </recommendedName>
    <alternativeName>
        <fullName evidence="9">tRNA(m1A58)-methyltransferase subunit TRM61</fullName>
    </alternativeName>
</protein>
<feature type="compositionally biased region" description="Basic and acidic residues" evidence="10">
    <location>
        <begin position="465"/>
        <end position="496"/>
    </location>
</feature>
<dbReference type="PANTHER" id="PTHR12133">
    <property type="entry name" value="TRNA (ADENINE(58)-N(1))-METHYLTRANSFERASE"/>
    <property type="match status" value="1"/>
</dbReference>
<keyword evidence="5" id="KW-0808">Transferase</keyword>
<sequence length="511" mass="56915">MANKVSPFLYPGAVATADSLAIVHLKRDLQMPTVLKEHDDDDEGYSEGKVVNTRFGSFPHTTLIGLPWGSQVRASKVDTGSRGRRPKAEDRKRKREEAAQVTNKAPKLKEDASTLATPKEETEAIAAQSGFIHLLPPTPENWTSSLPHRTQVVYTPDYSYILHRIRARPGTSLIEAGAGSGSFTHASSRAVYNGNANAKSGKVWSFEFHAQRHEKLQEEIQAHGLENIVHITHRDVCEGGFLVDGQSPQAESVFLDLPAPWLALPHLSRSKPTSSSTDTPFISPLSSTAPVHICTFSPCIEQVQRTVSVMRQLGWVDIEMVEMSQRRFEIRRERIGMDGGAQRGLVCTPASVDEAVARLREVEGTFKTFHETGEKFESAKKAHINPNSRERLMQSLIEKKIYKEGNLIHRTEPDVKTHTSYLVFAILPIEWSEEDERLAREKWPVLLRKEEDGGKVIGMSRKQVKRAEKQAAKDAAEAGKKAKLPETNGDDGKDIEINDAEVQDEAKDIPE</sequence>
<evidence type="ECO:0000256" key="7">
    <source>
        <dbReference type="ARBA" id="ARBA00022694"/>
    </source>
</evidence>
<dbReference type="PANTHER" id="PTHR12133:SF2">
    <property type="entry name" value="TRNA (ADENINE(58)-N(1))-METHYLTRANSFERASE CATALYTIC SUBUNIT TRMT61A"/>
    <property type="match status" value="1"/>
</dbReference>
<feature type="domain" description="tRNA (adenine(58)-N(1))-methyltransferase catalytic subunit TRM61 C-terminal" evidence="11">
    <location>
        <begin position="130"/>
        <end position="426"/>
    </location>
</feature>
<evidence type="ECO:0000256" key="5">
    <source>
        <dbReference type="ARBA" id="ARBA00022679"/>
    </source>
</evidence>
<evidence type="ECO:0000313" key="13">
    <source>
        <dbReference type="Proteomes" id="UP000178912"/>
    </source>
</evidence>
<evidence type="ECO:0000256" key="6">
    <source>
        <dbReference type="ARBA" id="ARBA00022691"/>
    </source>
</evidence>
<feature type="compositionally biased region" description="Basic and acidic residues" evidence="10">
    <location>
        <begin position="107"/>
        <end position="116"/>
    </location>
</feature>
<evidence type="ECO:0000256" key="1">
    <source>
        <dbReference type="ARBA" id="ARBA00004123"/>
    </source>
</evidence>
<evidence type="ECO:0000313" key="12">
    <source>
        <dbReference type="EMBL" id="CZT06460.1"/>
    </source>
</evidence>
<evidence type="ECO:0000256" key="10">
    <source>
        <dbReference type="SAM" id="MobiDB-lite"/>
    </source>
</evidence>
<comment type="subcellular location">
    <subcellularLocation>
        <location evidence="1">Nucleus</location>
    </subcellularLocation>
</comment>
<accession>A0A1E1L7F9</accession>
<dbReference type="GO" id="GO:0031515">
    <property type="term" value="C:tRNA (m1A) methyltransferase complex"/>
    <property type="evidence" value="ECO:0007669"/>
    <property type="project" value="InterPro"/>
</dbReference>